<dbReference type="EMBL" id="BARS01029452">
    <property type="protein sequence ID" value="GAG04678.1"/>
    <property type="molecule type" value="Genomic_DNA"/>
</dbReference>
<accession>X0UWI9</accession>
<comment type="caution">
    <text evidence="1">The sequence shown here is derived from an EMBL/GenBank/DDBJ whole genome shotgun (WGS) entry which is preliminary data.</text>
</comment>
<evidence type="ECO:0000313" key="1">
    <source>
        <dbReference type="EMBL" id="GAG04678.1"/>
    </source>
</evidence>
<name>X0UWI9_9ZZZZ</name>
<dbReference type="AlphaFoldDB" id="X0UWI9"/>
<organism evidence="1">
    <name type="scientific">marine sediment metagenome</name>
    <dbReference type="NCBI Taxonomy" id="412755"/>
    <lineage>
        <taxon>unclassified sequences</taxon>
        <taxon>metagenomes</taxon>
        <taxon>ecological metagenomes</taxon>
    </lineage>
</organism>
<protein>
    <submittedName>
        <fullName evidence="1">Uncharacterized protein</fullName>
    </submittedName>
</protein>
<reference evidence="1" key="1">
    <citation type="journal article" date="2014" name="Front. Microbiol.">
        <title>High frequency of phylogenetically diverse reductive dehalogenase-homologous genes in deep subseafloor sedimentary metagenomes.</title>
        <authorList>
            <person name="Kawai M."/>
            <person name="Futagami T."/>
            <person name="Toyoda A."/>
            <person name="Takaki Y."/>
            <person name="Nishi S."/>
            <person name="Hori S."/>
            <person name="Arai W."/>
            <person name="Tsubouchi T."/>
            <person name="Morono Y."/>
            <person name="Uchiyama I."/>
            <person name="Ito T."/>
            <person name="Fujiyama A."/>
            <person name="Inagaki F."/>
            <person name="Takami H."/>
        </authorList>
    </citation>
    <scope>NUCLEOTIDE SEQUENCE</scope>
    <source>
        <strain evidence="1">Expedition CK06-06</strain>
    </source>
</reference>
<sequence length="121" mass="13636">MFGETWGEQNPSPEDPEPWTTWVFKETTTEARNTGSWGILQLASGESMVSSVRDFGSSAARHLRITWDDYDPGTGTFTLYWRGQNTTFDKDDDEITGPTWVAYPTGGQNKSWRYAQIMAVG</sequence>
<proteinExistence type="predicted"/>
<gene>
    <name evidence="1" type="ORF">S01H1_46031</name>
</gene>